<feature type="transmembrane region" description="Helical" evidence="2">
    <location>
        <begin position="340"/>
        <end position="360"/>
    </location>
</feature>
<comment type="caution">
    <text evidence="3">The sequence shown here is derived from an EMBL/GenBank/DDBJ whole genome shotgun (WGS) entry which is preliminary data.</text>
</comment>
<keyword evidence="4" id="KW-1185">Reference proteome</keyword>
<gene>
    <name evidence="3" type="ORF">FCH28_17755</name>
</gene>
<dbReference type="InterPro" id="IPR045931">
    <property type="entry name" value="DUF6350"/>
</dbReference>
<feature type="transmembrane region" description="Helical" evidence="2">
    <location>
        <begin position="26"/>
        <end position="53"/>
    </location>
</feature>
<proteinExistence type="predicted"/>
<evidence type="ECO:0000313" key="4">
    <source>
        <dbReference type="Proteomes" id="UP000308697"/>
    </source>
</evidence>
<evidence type="ECO:0000256" key="2">
    <source>
        <dbReference type="SAM" id="Phobius"/>
    </source>
</evidence>
<keyword evidence="2" id="KW-0812">Transmembrane</keyword>
<dbReference type="OrthoDB" id="3742900at2"/>
<feature type="transmembrane region" description="Helical" evidence="2">
    <location>
        <begin position="410"/>
        <end position="432"/>
    </location>
</feature>
<accession>A0A4U0NFT8</accession>
<feature type="region of interest" description="Disordered" evidence="1">
    <location>
        <begin position="440"/>
        <end position="546"/>
    </location>
</feature>
<dbReference type="EMBL" id="SUMB01000005">
    <property type="protein sequence ID" value="TJZ53005.1"/>
    <property type="molecule type" value="Genomic_DNA"/>
</dbReference>
<feature type="transmembrane region" description="Helical" evidence="2">
    <location>
        <begin position="231"/>
        <end position="257"/>
    </location>
</feature>
<keyword evidence="2" id="KW-1133">Transmembrane helix</keyword>
<dbReference type="Proteomes" id="UP000308697">
    <property type="component" value="Unassembled WGS sequence"/>
</dbReference>
<dbReference type="RefSeq" id="WP_136741017.1">
    <property type="nucleotide sequence ID" value="NZ_SUMB01000005.1"/>
</dbReference>
<sequence length="546" mass="54797">MSQLTDRGPTLSSHDRGAAQPSAATGAAFLGGVLAACLGLGAFAVAVLLIWVASLYPDGSPTPALQLSADLWLLAHGGGLVRNATPSGTPAPVEVTPMLFVALPVWLLYRVTRHTLATSARRFDPADRTANGPESTVSPGLAPRPLLGALLTGYLLVAGCAVLYTATGPVAAAPLSAVLCVTGTATATVTVTAWRILGPTGADLLPPSVRRLLTDYRHTARRALQGAPPAVVLRAAAAATLALLASGALLLLLALGLHAGEALRDLRHLAPDWAGCCTVVLLCLALLPNAAVWGAAYGLGPGFTVGAGSAVGPLGTSGHPALPHFPLLTGLPDAGTGRPLTWAVAAAPVLAGVLLARYAARPRDTHGTWRTTAAVAGLGAGACGAAMATLACFSGGALGNGALADFGPNWWLTGLAAAGWTALTGVPVALVLRAVHRRTNRTAETPEARRGRSVLPQGRRKPVGEGARPGQAAPAETAGQAGHAETVAQAGRAETGRRSAAPAGAVRRTSPAAPVRTAAPWTEPRPPADGAPQPGVPSAPDEPDAA</sequence>
<evidence type="ECO:0008006" key="5">
    <source>
        <dbReference type="Google" id="ProtNLM"/>
    </source>
</evidence>
<reference evidence="3 4" key="1">
    <citation type="submission" date="2019-04" db="EMBL/GenBank/DDBJ databases">
        <title>Streptomyces piniterrae sp. nov., a heliquinomycin-producing actinomycete isolated from rhizosphere soil of Pinus yunnanensis.</title>
        <authorList>
            <person name="Zhuang X."/>
            <person name="Zhao J."/>
        </authorList>
    </citation>
    <scope>NUCLEOTIDE SEQUENCE [LARGE SCALE GENOMIC DNA]</scope>
    <source>
        <strain evidence="4">jys28</strain>
    </source>
</reference>
<organism evidence="3 4">
    <name type="scientific">Streptomyces piniterrae</name>
    <dbReference type="NCBI Taxonomy" id="2571125"/>
    <lineage>
        <taxon>Bacteria</taxon>
        <taxon>Bacillati</taxon>
        <taxon>Actinomycetota</taxon>
        <taxon>Actinomycetes</taxon>
        <taxon>Kitasatosporales</taxon>
        <taxon>Streptomycetaceae</taxon>
        <taxon>Streptomyces</taxon>
    </lineage>
</organism>
<feature type="transmembrane region" description="Helical" evidence="2">
    <location>
        <begin position="146"/>
        <end position="166"/>
    </location>
</feature>
<dbReference type="AlphaFoldDB" id="A0A4U0NFT8"/>
<evidence type="ECO:0000256" key="1">
    <source>
        <dbReference type="SAM" id="MobiDB-lite"/>
    </source>
</evidence>
<name>A0A4U0NFT8_9ACTN</name>
<feature type="transmembrane region" description="Helical" evidence="2">
    <location>
        <begin position="372"/>
        <end position="398"/>
    </location>
</feature>
<protein>
    <recommendedName>
        <fullName evidence="5">Integral membrane protein</fullName>
    </recommendedName>
</protein>
<evidence type="ECO:0000313" key="3">
    <source>
        <dbReference type="EMBL" id="TJZ53005.1"/>
    </source>
</evidence>
<dbReference type="Pfam" id="PF19877">
    <property type="entry name" value="DUF6350"/>
    <property type="match status" value="1"/>
</dbReference>
<keyword evidence="2" id="KW-0472">Membrane</keyword>
<feature type="compositionally biased region" description="Pro residues" evidence="1">
    <location>
        <begin position="523"/>
        <end position="537"/>
    </location>
</feature>